<dbReference type="SUPFAM" id="SSF52540">
    <property type="entry name" value="P-loop containing nucleoside triphosphate hydrolases"/>
    <property type="match status" value="1"/>
</dbReference>
<dbReference type="Gene3D" id="6.10.140.1710">
    <property type="match status" value="1"/>
</dbReference>
<gene>
    <name evidence="13" type="ORF">QBC32DRAFT_366488</name>
</gene>
<dbReference type="GO" id="GO:0006606">
    <property type="term" value="P:protein import into nucleus"/>
    <property type="evidence" value="ECO:0007669"/>
    <property type="project" value="TreeGrafter"/>
</dbReference>
<proteinExistence type="inferred from homology"/>
<dbReference type="CDD" id="cd00877">
    <property type="entry name" value="Ran"/>
    <property type="match status" value="1"/>
</dbReference>
<sequence>MSNLHAPTVPSGPTSAPISNGNAAHLSFAELQRKKDAIEGELKALGGVLDSHGVDMNTNLLTPDGFPRSDLDVAQIRTTRSRIIHLRNDYKELMNLIEKRLHEHFASIKDDEESAPIPTDQSAPLPDSVPEVLEQPFAKVNSVVDNSPAATAGLKAGDLIRSFGYVNLSNHDNLRKVAECVQGNEGQNILVKISRSTAGTRTQELRLTLTPRRDWGGLIFLLLFACDIKHPSYTMSTPTFKLVLVGDGGTGKTTFVKRHLTGEFEKKYMATLGVEVHPLGFSTNFGQIQFDVWDTAGQEKFGGLRDGYYINGQCGIIMFDVTSRITYKNVPNWHRDLTRVCENIPIVLCGNKVDVKERKVKAKTITFHRKKNLQYYDISAKSNYNFEKPFLWLARKLVGNNALEFVAAPALAPPTAVVDQELMEKYKAEMDEAANMPLPNEEDDDDL</sequence>
<dbReference type="FunFam" id="3.40.50.300:FF:000131">
    <property type="entry name" value="GTP-binding nuclear protein Ran"/>
    <property type="match status" value="1"/>
</dbReference>
<dbReference type="PANTHER" id="PTHR24071">
    <property type="entry name" value="RAN GTPASE"/>
    <property type="match status" value="1"/>
</dbReference>
<dbReference type="InterPro" id="IPR027417">
    <property type="entry name" value="P-loop_NTPase"/>
</dbReference>
<dbReference type="InterPro" id="IPR002041">
    <property type="entry name" value="Ran_GTPase"/>
</dbReference>
<keyword evidence="6 9" id="KW-0342">GTP-binding</keyword>
<dbReference type="PROSITE" id="PS51421">
    <property type="entry name" value="RAS"/>
    <property type="match status" value="1"/>
</dbReference>
<dbReference type="GO" id="GO:0003924">
    <property type="term" value="F:GTPase activity"/>
    <property type="evidence" value="ECO:0007669"/>
    <property type="project" value="InterPro"/>
</dbReference>
<evidence type="ECO:0000256" key="8">
    <source>
        <dbReference type="ARBA" id="ARBA00023242"/>
    </source>
</evidence>
<dbReference type="PROSITE" id="PS51418">
    <property type="entry name" value="RAN"/>
    <property type="match status" value="1"/>
</dbReference>
<keyword evidence="8 9" id="KW-0539">Nucleus</keyword>
<dbReference type="Gene3D" id="2.30.42.10">
    <property type="match status" value="1"/>
</dbReference>
<dbReference type="SMART" id="SM00176">
    <property type="entry name" value="RAN"/>
    <property type="match status" value="1"/>
</dbReference>
<dbReference type="SMART" id="SM00173">
    <property type="entry name" value="RAS"/>
    <property type="match status" value="1"/>
</dbReference>
<dbReference type="Gene3D" id="3.40.50.300">
    <property type="entry name" value="P-loop containing nucleotide triphosphate hydrolases"/>
    <property type="match status" value="1"/>
</dbReference>
<dbReference type="GO" id="GO:0005525">
    <property type="term" value="F:GTP binding"/>
    <property type="evidence" value="ECO:0007669"/>
    <property type="project" value="UniProtKB-KW"/>
</dbReference>
<evidence type="ECO:0000313" key="13">
    <source>
        <dbReference type="EMBL" id="KAK3957108.1"/>
    </source>
</evidence>
<comment type="caution">
    <text evidence="13">The sequence shown here is derived from an EMBL/GenBank/DDBJ whole genome shotgun (WGS) entry which is preliminary data.</text>
</comment>
<feature type="domain" description="PDZ" evidence="11">
    <location>
        <begin position="140"/>
        <end position="195"/>
    </location>
</feature>
<keyword evidence="4 9" id="KW-0547">Nucleotide-binding</keyword>
<feature type="region of interest" description="Disordered" evidence="10">
    <location>
        <begin position="1"/>
        <end position="20"/>
    </location>
</feature>
<dbReference type="Pfam" id="PF18265">
    <property type="entry name" value="Nas2_N"/>
    <property type="match status" value="1"/>
</dbReference>
<evidence type="ECO:0000256" key="10">
    <source>
        <dbReference type="SAM" id="MobiDB-lite"/>
    </source>
</evidence>
<dbReference type="Proteomes" id="UP001303222">
    <property type="component" value="Unassembled WGS sequence"/>
</dbReference>
<organism evidence="13 14">
    <name type="scientific">Pseudoneurospora amorphoporcata</name>
    <dbReference type="NCBI Taxonomy" id="241081"/>
    <lineage>
        <taxon>Eukaryota</taxon>
        <taxon>Fungi</taxon>
        <taxon>Dikarya</taxon>
        <taxon>Ascomycota</taxon>
        <taxon>Pezizomycotina</taxon>
        <taxon>Sordariomycetes</taxon>
        <taxon>Sordariomycetidae</taxon>
        <taxon>Sordariales</taxon>
        <taxon>Sordariaceae</taxon>
        <taxon>Pseudoneurospora</taxon>
    </lineage>
</organism>
<dbReference type="GO" id="GO:0000054">
    <property type="term" value="P:ribosomal subunit export from nucleus"/>
    <property type="evidence" value="ECO:0007669"/>
    <property type="project" value="TreeGrafter"/>
</dbReference>
<reference evidence="13" key="2">
    <citation type="submission" date="2023-06" db="EMBL/GenBank/DDBJ databases">
        <authorList>
            <consortium name="Lawrence Berkeley National Laboratory"/>
            <person name="Mondo S.J."/>
            <person name="Hensen N."/>
            <person name="Bonometti L."/>
            <person name="Westerberg I."/>
            <person name="Brannstrom I.O."/>
            <person name="Guillou S."/>
            <person name="Cros-Aarteil S."/>
            <person name="Calhoun S."/>
            <person name="Haridas S."/>
            <person name="Kuo A."/>
            <person name="Pangilinan J."/>
            <person name="Riley R."/>
            <person name="Labutti K."/>
            <person name="Andreopoulos B."/>
            <person name="Lipzen A."/>
            <person name="Chen C."/>
            <person name="Yanf M."/>
            <person name="Daum C."/>
            <person name="Ng V."/>
            <person name="Clum A."/>
            <person name="Steindorff A."/>
            <person name="Ohm R."/>
            <person name="Martin F."/>
            <person name="Silar P."/>
            <person name="Natvig D."/>
            <person name="Lalanne C."/>
            <person name="Gautier V."/>
            <person name="Ament-Velasquez S.L."/>
            <person name="Kruys A."/>
            <person name="Hutchinson M.I."/>
            <person name="Powell A.J."/>
            <person name="Barry K."/>
            <person name="Miller A.N."/>
            <person name="Grigoriev I.V."/>
            <person name="Debuchy R."/>
            <person name="Gladieux P."/>
            <person name="Thoren M.H."/>
            <person name="Johannesson H."/>
        </authorList>
    </citation>
    <scope>NUCLEOTIDE SEQUENCE</scope>
    <source>
        <strain evidence="13">CBS 626.80</strain>
    </source>
</reference>
<accession>A0AAN6SKZ3</accession>
<reference evidence="13" key="1">
    <citation type="journal article" date="2023" name="Mol. Phylogenet. Evol.">
        <title>Genome-scale phylogeny and comparative genomics of the fungal order Sordariales.</title>
        <authorList>
            <person name="Hensen N."/>
            <person name="Bonometti L."/>
            <person name="Westerberg I."/>
            <person name="Brannstrom I.O."/>
            <person name="Guillou S."/>
            <person name="Cros-Aarteil S."/>
            <person name="Calhoun S."/>
            <person name="Haridas S."/>
            <person name="Kuo A."/>
            <person name="Mondo S."/>
            <person name="Pangilinan J."/>
            <person name="Riley R."/>
            <person name="LaButti K."/>
            <person name="Andreopoulos B."/>
            <person name="Lipzen A."/>
            <person name="Chen C."/>
            <person name="Yan M."/>
            <person name="Daum C."/>
            <person name="Ng V."/>
            <person name="Clum A."/>
            <person name="Steindorff A."/>
            <person name="Ohm R.A."/>
            <person name="Martin F."/>
            <person name="Silar P."/>
            <person name="Natvig D.O."/>
            <person name="Lalanne C."/>
            <person name="Gautier V."/>
            <person name="Ament-Velasquez S.L."/>
            <person name="Kruys A."/>
            <person name="Hutchinson M.I."/>
            <person name="Powell A.J."/>
            <person name="Barry K."/>
            <person name="Miller A.N."/>
            <person name="Grigoriev I.V."/>
            <person name="Debuchy R."/>
            <person name="Gladieux P."/>
            <person name="Hiltunen Thoren M."/>
            <person name="Johannesson H."/>
        </authorList>
    </citation>
    <scope>NUCLEOTIDE SEQUENCE</scope>
    <source>
        <strain evidence="13">CBS 626.80</strain>
    </source>
</reference>
<comment type="similarity">
    <text evidence="2 9">Belongs to the small GTPase superfamily. Ran family.</text>
</comment>
<comment type="function">
    <text evidence="9">GTP-binding protein involved in nucleocytoplasmic transport. Required for the import of protein into the nucleus and also for RNA export. Involved in chromatin condensation and control of cell cycle.</text>
</comment>
<dbReference type="SUPFAM" id="SSF50156">
    <property type="entry name" value="PDZ domain-like"/>
    <property type="match status" value="1"/>
</dbReference>
<dbReference type="GO" id="GO:0005737">
    <property type="term" value="C:cytoplasm"/>
    <property type="evidence" value="ECO:0007669"/>
    <property type="project" value="TreeGrafter"/>
</dbReference>
<dbReference type="InterPro" id="IPR001806">
    <property type="entry name" value="Small_GTPase"/>
</dbReference>
<comment type="subcellular location">
    <subcellularLocation>
        <location evidence="1 9">Nucleus</location>
    </subcellularLocation>
</comment>
<name>A0AAN6SKZ3_9PEZI</name>
<keyword evidence="14" id="KW-1185">Reference proteome</keyword>
<keyword evidence="5 9" id="KW-0653">Protein transport</keyword>
<keyword evidence="3 9" id="KW-0813">Transport</keyword>
<evidence type="ECO:0000256" key="7">
    <source>
        <dbReference type="ARBA" id="ARBA00023186"/>
    </source>
</evidence>
<dbReference type="InterPro" id="IPR005225">
    <property type="entry name" value="Small_GTP-bd"/>
</dbReference>
<keyword evidence="7" id="KW-0143">Chaperone</keyword>
<dbReference type="AlphaFoldDB" id="A0AAN6SKZ3"/>
<dbReference type="Pfam" id="PF00071">
    <property type="entry name" value="Ras"/>
    <property type="match status" value="1"/>
</dbReference>
<dbReference type="FunFam" id="2.30.42.10:FF:000107">
    <property type="entry name" value="26S proteasome non-ATPase regulatory subunit 9"/>
    <property type="match status" value="1"/>
</dbReference>
<evidence type="ECO:0000259" key="11">
    <source>
        <dbReference type="Pfam" id="PF17820"/>
    </source>
</evidence>
<evidence type="ECO:0000256" key="2">
    <source>
        <dbReference type="ARBA" id="ARBA00008028"/>
    </source>
</evidence>
<dbReference type="PRINTS" id="PR00627">
    <property type="entry name" value="GTPRANTC4"/>
</dbReference>
<evidence type="ECO:0000313" key="14">
    <source>
        <dbReference type="Proteomes" id="UP001303222"/>
    </source>
</evidence>
<evidence type="ECO:0000259" key="12">
    <source>
        <dbReference type="Pfam" id="PF18265"/>
    </source>
</evidence>
<dbReference type="InterPro" id="IPR036034">
    <property type="entry name" value="PDZ_sf"/>
</dbReference>
<dbReference type="SMART" id="SM00174">
    <property type="entry name" value="RHO"/>
    <property type="match status" value="1"/>
</dbReference>
<dbReference type="PROSITE" id="PS51419">
    <property type="entry name" value="RAB"/>
    <property type="match status" value="1"/>
</dbReference>
<dbReference type="SMART" id="SM00175">
    <property type="entry name" value="RAB"/>
    <property type="match status" value="1"/>
</dbReference>
<dbReference type="EMBL" id="MU859061">
    <property type="protein sequence ID" value="KAK3957108.1"/>
    <property type="molecule type" value="Genomic_DNA"/>
</dbReference>
<evidence type="ECO:0000256" key="4">
    <source>
        <dbReference type="ARBA" id="ARBA00022741"/>
    </source>
</evidence>
<evidence type="ECO:0000256" key="6">
    <source>
        <dbReference type="ARBA" id="ARBA00023134"/>
    </source>
</evidence>
<protein>
    <recommendedName>
        <fullName evidence="9">GTP-binding nuclear protein</fullName>
    </recommendedName>
</protein>
<dbReference type="NCBIfam" id="TIGR00231">
    <property type="entry name" value="small_GTP"/>
    <property type="match status" value="1"/>
</dbReference>
<dbReference type="PANTHER" id="PTHR24071:SF0">
    <property type="entry name" value="GTP-BINDING NUCLEAR PROTEIN RAN"/>
    <property type="match status" value="1"/>
</dbReference>
<dbReference type="GO" id="GO:0005634">
    <property type="term" value="C:nucleus"/>
    <property type="evidence" value="ECO:0007669"/>
    <property type="project" value="UniProtKB-SubCell"/>
</dbReference>
<evidence type="ECO:0000256" key="3">
    <source>
        <dbReference type="ARBA" id="ARBA00022448"/>
    </source>
</evidence>
<dbReference type="InterPro" id="IPR040815">
    <property type="entry name" value="Nas2_N"/>
</dbReference>
<dbReference type="InterPro" id="IPR041489">
    <property type="entry name" value="PDZ_6"/>
</dbReference>
<dbReference type="Pfam" id="PF17820">
    <property type="entry name" value="PDZ_6"/>
    <property type="match status" value="1"/>
</dbReference>
<evidence type="ECO:0000256" key="5">
    <source>
        <dbReference type="ARBA" id="ARBA00022927"/>
    </source>
</evidence>
<evidence type="ECO:0000256" key="1">
    <source>
        <dbReference type="ARBA" id="ARBA00004123"/>
    </source>
</evidence>
<evidence type="ECO:0000256" key="9">
    <source>
        <dbReference type="RuleBase" id="RU363057"/>
    </source>
</evidence>
<feature type="domain" description="Nas2 N-terminal" evidence="12">
    <location>
        <begin position="29"/>
        <end position="106"/>
    </location>
</feature>